<dbReference type="Proteomes" id="UP000254107">
    <property type="component" value="Unassembled WGS sequence"/>
</dbReference>
<dbReference type="AlphaFoldDB" id="A0A378QHG2"/>
<dbReference type="SUPFAM" id="SSF117074">
    <property type="entry name" value="Hypothetical protein PA1324"/>
    <property type="match status" value="1"/>
</dbReference>
<dbReference type="EMBL" id="UGQC01000001">
    <property type="protein sequence ID" value="STZ00347.1"/>
    <property type="molecule type" value="Genomic_DNA"/>
</dbReference>
<evidence type="ECO:0000313" key="2">
    <source>
        <dbReference type="Proteomes" id="UP000254107"/>
    </source>
</evidence>
<dbReference type="Gene3D" id="2.60.40.10">
    <property type="entry name" value="Immunoglobulins"/>
    <property type="match status" value="1"/>
</dbReference>
<evidence type="ECO:0000313" key="1">
    <source>
        <dbReference type="EMBL" id="STZ00347.1"/>
    </source>
</evidence>
<name>A0A378QHG2_MORLA</name>
<dbReference type="InterPro" id="IPR013783">
    <property type="entry name" value="Ig-like_fold"/>
</dbReference>
<organism evidence="1 2">
    <name type="scientific">Moraxella lacunata</name>
    <dbReference type="NCBI Taxonomy" id="477"/>
    <lineage>
        <taxon>Bacteria</taxon>
        <taxon>Pseudomonadati</taxon>
        <taxon>Pseudomonadota</taxon>
        <taxon>Gammaproteobacteria</taxon>
        <taxon>Moraxellales</taxon>
        <taxon>Moraxellaceae</taxon>
        <taxon>Moraxella</taxon>
    </lineage>
</organism>
<gene>
    <name evidence="1" type="ORF">NCTC7911_01742</name>
</gene>
<accession>A0A378QHG2</accession>
<proteinExistence type="predicted"/>
<keyword evidence="2" id="KW-1185">Reference proteome</keyword>
<sequence>MSLLSFLLSRQVVPMLVSRSFRLAPLMVGMAGLLLSLESRAYTDDLGVMTTTSNTQTEVRGNYRTTNGAEGTFKLVRNEQQGYAGSTYTVGQGLQVQNNSSYKNQPGNVKDRFSYTLTLMPEGDSKYHNHSIVITQTAASRGGNSELARQTLSYVPFDNQEAIAKVSANPDVPLHYNSMGDYFMGSADQCGTAWRIGRRRVAYCDFVANGSVSTPQLRADSPDAKQPYFYSFANFEHGYYTTKSKVTLKTSASEMGKNSTIRFIDDAYTSRKFTWRSGGQYYGFIPKDSDGKISRDNLFKSNRDPYSYPALNVGAIIPSDNSYVSYAVLNEASRYYINVDNAQSVTLVYEGIMKGASTDSIGYNEKMGETANEWLAFGIRSTPRDVHVISGKVFNDANKNGTSDEKEVGYADAKVKLVDCTTNTIISGTTEQTMTDDGDYEFVVPAETLSGKSNVCVVETNASESVHDTTPNKIMVKLASGAGIHKYPNNNFGDTNEALLKLTKTQAVVKGCQIGDADLPKQTYSENPLNTDSNDPNRIIQPNVDCVAYKIMATNTSQIDLENVIIKDPLKPGVGATLQLKLKPAPTLCVGTSEPDANGKCDSDLMNTNSTAYAKVHAGSGGEIQTESFTLPAGQIAVMYFYATYKEN</sequence>
<reference evidence="1 2" key="1">
    <citation type="submission" date="2018-06" db="EMBL/GenBank/DDBJ databases">
        <authorList>
            <consortium name="Pathogen Informatics"/>
            <person name="Doyle S."/>
        </authorList>
    </citation>
    <scope>NUCLEOTIDE SEQUENCE [LARGE SCALE GENOMIC DNA]</scope>
    <source>
        <strain evidence="1 2">NCTC7911</strain>
    </source>
</reference>
<protein>
    <submittedName>
        <fullName evidence="1">Uncharacterized protein</fullName>
    </submittedName>
</protein>